<dbReference type="Pfam" id="PF10063">
    <property type="entry name" value="DUF2301"/>
    <property type="match status" value="1"/>
</dbReference>
<gene>
    <name evidence="3" type="primary">SPAC3A11.04</name>
    <name evidence="3" type="ORF">g.115377</name>
</gene>
<dbReference type="GO" id="GO:0009507">
    <property type="term" value="C:chloroplast"/>
    <property type="evidence" value="ECO:0007669"/>
    <property type="project" value="TreeGrafter"/>
</dbReference>
<dbReference type="PANTHER" id="PTHR36716:SF2">
    <property type="entry name" value="F3H9.20 PROTEIN"/>
    <property type="match status" value="1"/>
</dbReference>
<feature type="region of interest" description="Disordered" evidence="1">
    <location>
        <begin position="1"/>
        <end position="20"/>
    </location>
</feature>
<name>A0A1D1Z8I3_9ARAE</name>
<feature type="transmembrane region" description="Helical" evidence="2">
    <location>
        <begin position="293"/>
        <end position="312"/>
    </location>
</feature>
<keyword evidence="2" id="KW-0812">Transmembrane</keyword>
<feature type="transmembrane region" description="Helical" evidence="2">
    <location>
        <begin position="229"/>
        <end position="248"/>
    </location>
</feature>
<feature type="compositionally biased region" description="Low complexity" evidence="1">
    <location>
        <begin position="106"/>
        <end position="119"/>
    </location>
</feature>
<dbReference type="AlphaFoldDB" id="A0A1D1Z8I3"/>
<dbReference type="EMBL" id="GDJX01004733">
    <property type="protein sequence ID" value="JAT63203.1"/>
    <property type="molecule type" value="Transcribed_RNA"/>
</dbReference>
<keyword evidence="2" id="KW-0472">Membrane</keyword>
<feature type="transmembrane region" description="Helical" evidence="2">
    <location>
        <begin position="203"/>
        <end position="222"/>
    </location>
</feature>
<accession>A0A1D1Z8I3</accession>
<feature type="region of interest" description="Disordered" evidence="1">
    <location>
        <begin position="102"/>
        <end position="137"/>
    </location>
</feature>
<dbReference type="InterPro" id="IPR019275">
    <property type="entry name" value="DUF2301"/>
</dbReference>
<feature type="transmembrane region" description="Helical" evidence="2">
    <location>
        <begin position="268"/>
        <end position="286"/>
    </location>
</feature>
<keyword evidence="2" id="KW-1133">Transmembrane helix</keyword>
<feature type="transmembrane region" description="Helical" evidence="2">
    <location>
        <begin position="318"/>
        <end position="337"/>
    </location>
</feature>
<sequence length="375" mass="39939">NRSPPIHPHTRAVGKLANSPTRRPCQRLLERSRPSSTCCRQQTGMAALLLSAALLRPSLRLQSKLSPAGPAAPLPSFRGAAAPATPVSTPVAAASHSDRARSGCFSSTSSSPSSFSSSDSRVRGRAGSVGCKAAGGESPEALDRTVYQGVYGPWTLEESDVVEVILYRSGLVTAAASFVIAASAAFLPEGSILKDIITTNVDLLYATGAGGLGLSLFLIHIYVTPIKRFLQILWAIGILGSLGTYLSVAQPVNERLTNYVIDNPEDVWLVGPLFASLTGLVFKEGLCYGKLEAGILTFVIPVLLLGHLTGFMDDGVKLGFLGVWMTLFVIFAARKFAQPVKDDIGDKSVFMFNALAEEEKKALLQKLEQFGKDTK</sequence>
<organism evidence="3">
    <name type="scientific">Anthurium amnicola</name>
    <dbReference type="NCBI Taxonomy" id="1678845"/>
    <lineage>
        <taxon>Eukaryota</taxon>
        <taxon>Viridiplantae</taxon>
        <taxon>Streptophyta</taxon>
        <taxon>Embryophyta</taxon>
        <taxon>Tracheophyta</taxon>
        <taxon>Spermatophyta</taxon>
        <taxon>Magnoliopsida</taxon>
        <taxon>Liliopsida</taxon>
        <taxon>Araceae</taxon>
        <taxon>Pothoideae</taxon>
        <taxon>Potheae</taxon>
        <taxon>Anthurium</taxon>
    </lineage>
</organism>
<reference evidence="3" key="1">
    <citation type="submission" date="2015-07" db="EMBL/GenBank/DDBJ databases">
        <title>Transcriptome Assembly of Anthurium amnicola.</title>
        <authorList>
            <person name="Suzuki J."/>
        </authorList>
    </citation>
    <scope>NUCLEOTIDE SEQUENCE</scope>
</reference>
<feature type="transmembrane region" description="Helical" evidence="2">
    <location>
        <begin position="165"/>
        <end position="187"/>
    </location>
</feature>
<evidence type="ECO:0000256" key="1">
    <source>
        <dbReference type="SAM" id="MobiDB-lite"/>
    </source>
</evidence>
<evidence type="ECO:0000256" key="2">
    <source>
        <dbReference type="SAM" id="Phobius"/>
    </source>
</evidence>
<proteinExistence type="predicted"/>
<evidence type="ECO:0000313" key="3">
    <source>
        <dbReference type="EMBL" id="JAT63203.1"/>
    </source>
</evidence>
<protein>
    <submittedName>
        <fullName evidence="3">Seipin</fullName>
    </submittedName>
</protein>
<feature type="non-terminal residue" evidence="3">
    <location>
        <position position="1"/>
    </location>
</feature>
<dbReference type="PANTHER" id="PTHR36716">
    <property type="entry name" value="F3H9.20 PROTEIN"/>
    <property type="match status" value="1"/>
</dbReference>